<protein>
    <submittedName>
        <fullName evidence="1">Uncharacterized protein</fullName>
    </submittedName>
</protein>
<dbReference type="AlphaFoldDB" id="A0A6N3AZN1"/>
<accession>A0A6N3AZN1</accession>
<dbReference type="RefSeq" id="WP_044180469.1">
    <property type="nucleotide sequence ID" value="NZ_CABKSF010000002.1"/>
</dbReference>
<gene>
    <name evidence="1" type="ORF">EMLFYP7_01058</name>
</gene>
<organism evidence="1">
    <name type="scientific">Phytobacter massiliensis</name>
    <dbReference type="NCBI Taxonomy" id="1485952"/>
    <lineage>
        <taxon>Bacteria</taxon>
        <taxon>Pseudomonadati</taxon>
        <taxon>Pseudomonadota</taxon>
        <taxon>Gammaproteobacteria</taxon>
        <taxon>Enterobacterales</taxon>
        <taxon>Enterobacteriaceae</taxon>
        <taxon>Phytobacter</taxon>
    </lineage>
</organism>
<sequence>MTIKKDELTDEEKISEAIGLAATWLIRNNKPVTARELSQLLKFEEEKTADAGHKIILAAARKLVLRKMQ</sequence>
<evidence type="ECO:0000313" key="1">
    <source>
        <dbReference type="EMBL" id="VYT96333.1"/>
    </source>
</evidence>
<reference evidence="1" key="1">
    <citation type="submission" date="2019-11" db="EMBL/GenBank/DDBJ databases">
        <authorList>
            <person name="Feng L."/>
        </authorList>
    </citation>
    <scope>NUCLEOTIDE SEQUENCE</scope>
    <source>
        <strain evidence="1">EMassiliensisLFYP7</strain>
    </source>
</reference>
<dbReference type="EMBL" id="CACRTZ010000005">
    <property type="protein sequence ID" value="VYT96333.1"/>
    <property type="molecule type" value="Genomic_DNA"/>
</dbReference>
<proteinExistence type="predicted"/>
<name>A0A6N3AZN1_9ENTR</name>